<sequence length="94" mass="10758">MCREMFSSSWVCHHSSIRTTISNANFGDAKQSATILALDALRAIYEFEIEYYNDRDMAWLRVSNGQLIIEVNSKGVESEGELQVLKESLCFIEF</sequence>
<dbReference type="AlphaFoldDB" id="A0A6A6LJ18"/>
<accession>A0A6A6LJ18</accession>
<dbReference type="Proteomes" id="UP000467840">
    <property type="component" value="Chromosome 4"/>
</dbReference>
<evidence type="ECO:0000313" key="1">
    <source>
        <dbReference type="EMBL" id="KAF2299619.1"/>
    </source>
</evidence>
<name>A0A6A6LJ18_HEVBR</name>
<proteinExistence type="predicted"/>
<gene>
    <name evidence="1" type="ORF">GH714_000168</name>
</gene>
<protein>
    <submittedName>
        <fullName evidence="1">Uncharacterized protein</fullName>
    </submittedName>
</protein>
<keyword evidence="2" id="KW-1185">Reference proteome</keyword>
<evidence type="ECO:0000313" key="2">
    <source>
        <dbReference type="Proteomes" id="UP000467840"/>
    </source>
</evidence>
<comment type="caution">
    <text evidence="1">The sequence shown here is derived from an EMBL/GenBank/DDBJ whole genome shotgun (WGS) entry which is preliminary data.</text>
</comment>
<dbReference type="EMBL" id="JAAGAX010000010">
    <property type="protein sequence ID" value="KAF2299619.1"/>
    <property type="molecule type" value="Genomic_DNA"/>
</dbReference>
<reference evidence="1 2" key="1">
    <citation type="journal article" date="2020" name="Mol. Plant">
        <title>The Chromosome-Based Rubber Tree Genome Provides New Insights into Spurge Genome Evolution and Rubber Biosynthesis.</title>
        <authorList>
            <person name="Liu J."/>
            <person name="Shi C."/>
            <person name="Shi C.C."/>
            <person name="Li W."/>
            <person name="Zhang Q.J."/>
            <person name="Zhang Y."/>
            <person name="Li K."/>
            <person name="Lu H.F."/>
            <person name="Shi C."/>
            <person name="Zhu S.T."/>
            <person name="Xiao Z.Y."/>
            <person name="Nan H."/>
            <person name="Yue Y."/>
            <person name="Zhu X.G."/>
            <person name="Wu Y."/>
            <person name="Hong X.N."/>
            <person name="Fan G.Y."/>
            <person name="Tong Y."/>
            <person name="Zhang D."/>
            <person name="Mao C.L."/>
            <person name="Liu Y.L."/>
            <person name="Hao S.J."/>
            <person name="Liu W.Q."/>
            <person name="Lv M.Q."/>
            <person name="Zhang H.B."/>
            <person name="Liu Y."/>
            <person name="Hu-Tang G.R."/>
            <person name="Wang J.P."/>
            <person name="Wang J.H."/>
            <person name="Sun Y.H."/>
            <person name="Ni S.B."/>
            <person name="Chen W.B."/>
            <person name="Zhang X.C."/>
            <person name="Jiao Y.N."/>
            <person name="Eichler E.E."/>
            <person name="Li G.H."/>
            <person name="Liu X."/>
            <person name="Gao L.Z."/>
        </authorList>
    </citation>
    <scope>NUCLEOTIDE SEQUENCE [LARGE SCALE GENOMIC DNA]</scope>
    <source>
        <strain evidence="2">cv. GT1</strain>
        <tissue evidence="1">Leaf</tissue>
    </source>
</reference>
<organism evidence="1 2">
    <name type="scientific">Hevea brasiliensis</name>
    <name type="common">Para rubber tree</name>
    <name type="synonym">Siphonia brasiliensis</name>
    <dbReference type="NCBI Taxonomy" id="3981"/>
    <lineage>
        <taxon>Eukaryota</taxon>
        <taxon>Viridiplantae</taxon>
        <taxon>Streptophyta</taxon>
        <taxon>Embryophyta</taxon>
        <taxon>Tracheophyta</taxon>
        <taxon>Spermatophyta</taxon>
        <taxon>Magnoliopsida</taxon>
        <taxon>eudicotyledons</taxon>
        <taxon>Gunneridae</taxon>
        <taxon>Pentapetalae</taxon>
        <taxon>rosids</taxon>
        <taxon>fabids</taxon>
        <taxon>Malpighiales</taxon>
        <taxon>Euphorbiaceae</taxon>
        <taxon>Crotonoideae</taxon>
        <taxon>Micrandreae</taxon>
        <taxon>Hevea</taxon>
    </lineage>
</organism>